<protein>
    <submittedName>
        <fullName evidence="2">Uncharacterized protein</fullName>
    </submittedName>
</protein>
<feature type="compositionally biased region" description="Low complexity" evidence="1">
    <location>
        <begin position="359"/>
        <end position="369"/>
    </location>
</feature>
<keyword evidence="3" id="KW-1185">Reference proteome</keyword>
<comment type="caution">
    <text evidence="2">The sequence shown here is derived from an EMBL/GenBank/DDBJ whole genome shotgun (WGS) entry which is preliminary data.</text>
</comment>
<evidence type="ECO:0000256" key="1">
    <source>
        <dbReference type="SAM" id="MobiDB-lite"/>
    </source>
</evidence>
<feature type="compositionally biased region" description="Basic and acidic residues" evidence="1">
    <location>
        <begin position="348"/>
        <end position="358"/>
    </location>
</feature>
<evidence type="ECO:0000313" key="2">
    <source>
        <dbReference type="EMBL" id="GJT62857.1"/>
    </source>
</evidence>
<organism evidence="2 3">
    <name type="scientific">Tanacetum coccineum</name>
    <dbReference type="NCBI Taxonomy" id="301880"/>
    <lineage>
        <taxon>Eukaryota</taxon>
        <taxon>Viridiplantae</taxon>
        <taxon>Streptophyta</taxon>
        <taxon>Embryophyta</taxon>
        <taxon>Tracheophyta</taxon>
        <taxon>Spermatophyta</taxon>
        <taxon>Magnoliopsida</taxon>
        <taxon>eudicotyledons</taxon>
        <taxon>Gunneridae</taxon>
        <taxon>Pentapetalae</taxon>
        <taxon>asterids</taxon>
        <taxon>campanulids</taxon>
        <taxon>Asterales</taxon>
        <taxon>Asteraceae</taxon>
        <taxon>Asteroideae</taxon>
        <taxon>Anthemideae</taxon>
        <taxon>Anthemidinae</taxon>
        <taxon>Tanacetum</taxon>
    </lineage>
</organism>
<reference evidence="2" key="2">
    <citation type="submission" date="2022-01" db="EMBL/GenBank/DDBJ databases">
        <authorList>
            <person name="Yamashiro T."/>
            <person name="Shiraishi A."/>
            <person name="Satake H."/>
            <person name="Nakayama K."/>
        </authorList>
    </citation>
    <scope>NUCLEOTIDE SEQUENCE</scope>
</reference>
<sequence>MSADSAVTYHFCYSLEVDLGSWSRGHVPVYIPEPEHPEDLVPAEDEAPTPLLPSSFLSPRIRPLSPRALEVEMRDVASALYHSLQHQRTQPLLTLPAPSIAAKDDIPEADTPPTERILLRTPLQTYMEQLEILKGGDDALKYGQHGVSYQEDSSQYERVLSFTHEHQRCLQTDRASCESWHFEEYESTVLEMKARPRLDSGSVRIQMILLFRSVSFIWVTPSSGRGLNALLESDVPGFHRSANPLYLKRHEGVVELSQWFERMETVFRSIRQLLGGKTADQIGYLILEAELWNLKVIGNDVVKSTNVFQELHYCVLEIVPAEGKIIEKEAIEMATELMDKRVSTIAERQAENKRKLENTSRNNRTNNNNKTRDKNSEWAYTAGSVDKKPYGGSRPLCSSAILPP</sequence>
<name>A0ABQ5FJY2_9ASTR</name>
<feature type="region of interest" description="Disordered" evidence="1">
    <location>
        <begin position="348"/>
        <end position="404"/>
    </location>
</feature>
<dbReference type="Proteomes" id="UP001151760">
    <property type="component" value="Unassembled WGS sequence"/>
</dbReference>
<dbReference type="EMBL" id="BQNB010017412">
    <property type="protein sequence ID" value="GJT62857.1"/>
    <property type="molecule type" value="Genomic_DNA"/>
</dbReference>
<accession>A0ABQ5FJY2</accession>
<gene>
    <name evidence="2" type="ORF">Tco_1006390</name>
</gene>
<evidence type="ECO:0000313" key="3">
    <source>
        <dbReference type="Proteomes" id="UP001151760"/>
    </source>
</evidence>
<proteinExistence type="predicted"/>
<reference evidence="2" key="1">
    <citation type="journal article" date="2022" name="Int. J. Mol. Sci.">
        <title>Draft Genome of Tanacetum Coccineum: Genomic Comparison of Closely Related Tanacetum-Family Plants.</title>
        <authorList>
            <person name="Yamashiro T."/>
            <person name="Shiraishi A."/>
            <person name="Nakayama K."/>
            <person name="Satake H."/>
        </authorList>
    </citation>
    <scope>NUCLEOTIDE SEQUENCE</scope>
</reference>